<evidence type="ECO:0000256" key="2">
    <source>
        <dbReference type="ARBA" id="ARBA00022679"/>
    </source>
</evidence>
<dbReference type="InterPro" id="IPR045304">
    <property type="entry name" value="LbH_SAT"/>
</dbReference>
<evidence type="ECO:0008006" key="7">
    <source>
        <dbReference type="Google" id="ProtNLM"/>
    </source>
</evidence>
<dbReference type="KEGG" id="cna:AB433_03340"/>
<keyword evidence="3" id="KW-0677">Repeat</keyword>
<dbReference type="PATRIC" id="fig|1348774.3.peg.698"/>
<dbReference type="GO" id="GO:0006535">
    <property type="term" value="P:cysteine biosynthetic process from serine"/>
    <property type="evidence" value="ECO:0007669"/>
    <property type="project" value="InterPro"/>
</dbReference>
<evidence type="ECO:0000313" key="5">
    <source>
        <dbReference type="EMBL" id="AKM11508.1"/>
    </source>
</evidence>
<reference evidence="5 6" key="1">
    <citation type="submission" date="2015-06" db="EMBL/GenBank/DDBJ databases">
        <authorList>
            <person name="Zeng Y."/>
            <person name="Huang Y."/>
        </authorList>
    </citation>
    <scope>NUCLEOTIDE SEQUENCE [LARGE SCALE GENOMIC DNA]</scope>
    <source>
        <strain evidence="5 6">PQ-2</strain>
    </source>
</reference>
<dbReference type="GO" id="GO:0009001">
    <property type="term" value="F:serine O-acetyltransferase activity"/>
    <property type="evidence" value="ECO:0007669"/>
    <property type="project" value="InterPro"/>
</dbReference>
<dbReference type="InterPro" id="IPR018357">
    <property type="entry name" value="Hexapep_transf_CS"/>
</dbReference>
<dbReference type="Proteomes" id="UP000035287">
    <property type="component" value="Chromosome"/>
</dbReference>
<dbReference type="SUPFAM" id="SSF51161">
    <property type="entry name" value="Trimeric LpxA-like enzymes"/>
    <property type="match status" value="1"/>
</dbReference>
<dbReference type="AlphaFoldDB" id="A0A0G3XM23"/>
<comment type="similarity">
    <text evidence="1">Belongs to the transferase hexapeptide repeat family.</text>
</comment>
<dbReference type="STRING" id="1348774.AB433_03340"/>
<dbReference type="CDD" id="cd03354">
    <property type="entry name" value="LbH_SAT"/>
    <property type="match status" value="1"/>
</dbReference>
<evidence type="ECO:0000256" key="1">
    <source>
        <dbReference type="ARBA" id="ARBA00007274"/>
    </source>
</evidence>
<dbReference type="Pfam" id="PF00132">
    <property type="entry name" value="Hexapep"/>
    <property type="match status" value="1"/>
</dbReference>
<gene>
    <name evidence="5" type="ORF">AB433_03340</name>
</gene>
<dbReference type="InterPro" id="IPR005881">
    <property type="entry name" value="Ser_O-AcTrfase"/>
</dbReference>
<dbReference type="GO" id="GO:0005737">
    <property type="term" value="C:cytoplasm"/>
    <property type="evidence" value="ECO:0007669"/>
    <property type="project" value="InterPro"/>
</dbReference>
<organism evidence="5 6">
    <name type="scientific">Croceicoccus naphthovorans</name>
    <dbReference type="NCBI Taxonomy" id="1348774"/>
    <lineage>
        <taxon>Bacteria</taxon>
        <taxon>Pseudomonadati</taxon>
        <taxon>Pseudomonadota</taxon>
        <taxon>Alphaproteobacteria</taxon>
        <taxon>Sphingomonadales</taxon>
        <taxon>Erythrobacteraceae</taxon>
        <taxon>Croceicoccus</taxon>
    </lineage>
</organism>
<evidence type="ECO:0000256" key="4">
    <source>
        <dbReference type="ARBA" id="ARBA00023315"/>
    </source>
</evidence>
<evidence type="ECO:0000256" key="3">
    <source>
        <dbReference type="ARBA" id="ARBA00022737"/>
    </source>
</evidence>
<evidence type="ECO:0000313" key="6">
    <source>
        <dbReference type="Proteomes" id="UP000035287"/>
    </source>
</evidence>
<sequence>MGKHPGWGFWLRHLALMPGFNFVLGHRLVRAVCKVPIIGRPMARIGLFMLEMSYSSEVAISAKIGGGFYVPHPFGIVIGSDIAIGRNVMILQNVTLGRRASGDTRTPTIGDGVTIGAGAVVVGPIAIGNNATVAANALVLDDVPKGGRAIGNPARILPPKD</sequence>
<dbReference type="EMBL" id="CP011770">
    <property type="protein sequence ID" value="AKM11508.1"/>
    <property type="molecule type" value="Genomic_DNA"/>
</dbReference>
<protein>
    <recommendedName>
        <fullName evidence="7">Serine acetyltransferase</fullName>
    </recommendedName>
</protein>
<accession>A0A0G3XM23</accession>
<keyword evidence="2" id="KW-0808">Transferase</keyword>
<dbReference type="PANTHER" id="PTHR42811">
    <property type="entry name" value="SERINE ACETYLTRANSFERASE"/>
    <property type="match status" value="1"/>
</dbReference>
<name>A0A0G3XM23_9SPHN</name>
<dbReference type="PIRSF" id="PIRSF000441">
    <property type="entry name" value="CysE"/>
    <property type="match status" value="1"/>
</dbReference>
<dbReference type="Gene3D" id="2.160.10.10">
    <property type="entry name" value="Hexapeptide repeat proteins"/>
    <property type="match status" value="1"/>
</dbReference>
<keyword evidence="4" id="KW-0012">Acyltransferase</keyword>
<dbReference type="PROSITE" id="PS00101">
    <property type="entry name" value="HEXAPEP_TRANSFERASES"/>
    <property type="match status" value="1"/>
</dbReference>
<proteinExistence type="inferred from homology"/>
<keyword evidence="6" id="KW-1185">Reference proteome</keyword>
<dbReference type="InterPro" id="IPR001451">
    <property type="entry name" value="Hexapep"/>
</dbReference>
<dbReference type="InterPro" id="IPR011004">
    <property type="entry name" value="Trimer_LpxA-like_sf"/>
</dbReference>